<organism evidence="1 2">
    <name type="scientific">Dissostichus eleginoides</name>
    <name type="common">Patagonian toothfish</name>
    <name type="synonym">Dissostichus amissus</name>
    <dbReference type="NCBI Taxonomy" id="100907"/>
    <lineage>
        <taxon>Eukaryota</taxon>
        <taxon>Metazoa</taxon>
        <taxon>Chordata</taxon>
        <taxon>Craniata</taxon>
        <taxon>Vertebrata</taxon>
        <taxon>Euteleostomi</taxon>
        <taxon>Actinopterygii</taxon>
        <taxon>Neopterygii</taxon>
        <taxon>Teleostei</taxon>
        <taxon>Neoteleostei</taxon>
        <taxon>Acanthomorphata</taxon>
        <taxon>Eupercaria</taxon>
        <taxon>Perciformes</taxon>
        <taxon>Notothenioidei</taxon>
        <taxon>Nototheniidae</taxon>
        <taxon>Dissostichus</taxon>
    </lineage>
</organism>
<name>A0AAD9EZ36_DISEL</name>
<dbReference type="AlphaFoldDB" id="A0AAD9EZ36"/>
<keyword evidence="2" id="KW-1185">Reference proteome</keyword>
<evidence type="ECO:0000313" key="1">
    <source>
        <dbReference type="EMBL" id="KAK1886863.1"/>
    </source>
</evidence>
<evidence type="ECO:0000313" key="2">
    <source>
        <dbReference type="Proteomes" id="UP001228049"/>
    </source>
</evidence>
<comment type="caution">
    <text evidence="1">The sequence shown here is derived from an EMBL/GenBank/DDBJ whole genome shotgun (WGS) entry which is preliminary data.</text>
</comment>
<protein>
    <submittedName>
        <fullName evidence="1">Uncharacterized protein</fullName>
    </submittedName>
</protein>
<reference evidence="1" key="1">
    <citation type="submission" date="2023-04" db="EMBL/GenBank/DDBJ databases">
        <title>Chromosome-level genome of Chaenocephalus aceratus.</title>
        <authorList>
            <person name="Park H."/>
        </authorList>
    </citation>
    <scope>NUCLEOTIDE SEQUENCE</scope>
    <source>
        <strain evidence="1">DE</strain>
        <tissue evidence="1">Muscle</tissue>
    </source>
</reference>
<sequence length="177" mass="18658">MVNPLSKESIGGRNLTGHCEAALLSDSLAEGAVGCWKLLCPALLHGEGSLRCPSVRPGVCQSAKCQPRSSVVLRCGFADSAACGHPAKVNPPETSSPCVSTAYLLRLPARGASVCCGVTKRPLMLQMQESDLRSLRGPPVSLGTGSSERARLPPFYHREITGALSLLLPTNPALRER</sequence>
<gene>
    <name evidence="1" type="ORF">KUDE01_030578</name>
</gene>
<dbReference type="Proteomes" id="UP001228049">
    <property type="component" value="Unassembled WGS sequence"/>
</dbReference>
<proteinExistence type="predicted"/>
<dbReference type="EMBL" id="JASDAP010000020">
    <property type="protein sequence ID" value="KAK1886863.1"/>
    <property type="molecule type" value="Genomic_DNA"/>
</dbReference>
<accession>A0AAD9EZ36</accession>